<feature type="region of interest" description="Disordered" evidence="1">
    <location>
        <begin position="348"/>
        <end position="370"/>
    </location>
</feature>
<proteinExistence type="predicted"/>
<protein>
    <submittedName>
        <fullName evidence="2">Uncharacterized protein</fullName>
    </submittedName>
</protein>
<evidence type="ECO:0000313" key="2">
    <source>
        <dbReference type="EMBL" id="KAJ3578332.1"/>
    </source>
</evidence>
<evidence type="ECO:0000256" key="1">
    <source>
        <dbReference type="SAM" id="MobiDB-lite"/>
    </source>
</evidence>
<dbReference type="AlphaFoldDB" id="A0A9W8TNX6"/>
<organism evidence="2 3">
    <name type="scientific">Xylaria arbuscula</name>
    <dbReference type="NCBI Taxonomy" id="114810"/>
    <lineage>
        <taxon>Eukaryota</taxon>
        <taxon>Fungi</taxon>
        <taxon>Dikarya</taxon>
        <taxon>Ascomycota</taxon>
        <taxon>Pezizomycotina</taxon>
        <taxon>Sordariomycetes</taxon>
        <taxon>Xylariomycetidae</taxon>
        <taxon>Xylariales</taxon>
        <taxon>Xylariaceae</taxon>
        <taxon>Xylaria</taxon>
    </lineage>
</organism>
<feature type="region of interest" description="Disordered" evidence="1">
    <location>
        <begin position="1"/>
        <end position="64"/>
    </location>
</feature>
<comment type="caution">
    <text evidence="2">The sequence shown here is derived from an EMBL/GenBank/DDBJ whole genome shotgun (WGS) entry which is preliminary data.</text>
</comment>
<feature type="compositionally biased region" description="Polar residues" evidence="1">
    <location>
        <begin position="1"/>
        <end position="20"/>
    </location>
</feature>
<dbReference type="EMBL" id="JANPWZ010000230">
    <property type="protein sequence ID" value="KAJ3578332.1"/>
    <property type="molecule type" value="Genomic_DNA"/>
</dbReference>
<reference evidence="2" key="1">
    <citation type="submission" date="2022-07" db="EMBL/GenBank/DDBJ databases">
        <title>Genome Sequence of Xylaria arbuscula.</title>
        <authorList>
            <person name="Buettner E."/>
        </authorList>
    </citation>
    <scope>NUCLEOTIDE SEQUENCE</scope>
    <source>
        <strain evidence="2">VT107</strain>
    </source>
</reference>
<name>A0A9W8TNX6_9PEZI</name>
<accession>A0A9W8TNX6</accession>
<evidence type="ECO:0000313" key="3">
    <source>
        <dbReference type="Proteomes" id="UP001148614"/>
    </source>
</evidence>
<gene>
    <name evidence="2" type="ORF">NPX13_g2239</name>
</gene>
<keyword evidence="3" id="KW-1185">Reference proteome</keyword>
<dbReference type="Proteomes" id="UP001148614">
    <property type="component" value="Unassembled WGS sequence"/>
</dbReference>
<sequence>MPQQSGQTNTMTTGYSSTSVPVYGASHSVLNSHEQQPRKRKAENPSDSPPKRPKWCRVNDSSVPSWQHHPLSINGLIRRHCRDRLYVHPLQWTARHLQLLECQFVRRHEIELGGGGRSQQQTSTPLLNEASVRTTINHLREPGLRNFKASDIRLLLELCSIQPNQSQLLFKFQQQSVATLPTSGIYSHPSKAPTIVYLDLDSIKRHRDQSIEALKRKGRVDRPGYRIKQKRRRQLQPSNEAEDPYTAAVLIALAQGQNMPVKPIGTEPGQAVSPGQSALDFQVHVFALASDAQTLHFYTTSIPPAWLQRLDEPSQYKFNWKRGFLPDNEQIFLLVHPIPSALAASPHIETEDHVSEDESHFNERQTEVQL</sequence>